<evidence type="ECO:0000313" key="3">
    <source>
        <dbReference type="EMBL" id="QGY80769.1"/>
    </source>
</evidence>
<sequence length="406" mass="44370">MEKQILIPSLAVLAALTCTSPAFAQSANEPQTITPYADIRYRLELVDQDGLPENATASTLRVRAGLKTREWNGFSALVEGEAIARVGPRHYNDTVNGLTSYPVVADPSDVLLNQAWLRYKPVKEVEAVAGRQAVNFDNQRWIGSVGWRQNDQTLDAARVTVKPVKGVALDYGYAWRVNRVFGPDSAQGIWRDDDIHMVRASIEAKPAGTVTAYGYFLDLPDAPLSSSKTIGVRLAGEQKLSGKAKLLYAMEYANQRDLGSNPRNFSLDYLLVEPGISAGAVTVKAGWERLEGNGVSALQTPLATLHAFNGWADKFLSTPANGLRDLYADVAVKFPAVGPIKGANARLQYHDFNSTRGGLNYGSEWGAMLAVPIDKRLAATLKFARYKADDSATDTTKFWFSLDLKL</sequence>
<dbReference type="InterPro" id="IPR025388">
    <property type="entry name" value="Alginate_export_dom"/>
</dbReference>
<reference evidence="4" key="1">
    <citation type="submission" date="2019-01" db="EMBL/GenBank/DDBJ databases">
        <title>Sphingorhabdus lacus sp.nov., isolated from an oligotrophic freshwater lake.</title>
        <authorList>
            <person name="Park M."/>
        </authorList>
    </citation>
    <scope>NUCLEOTIDE SEQUENCE [LARGE SCALE GENOMIC DNA]</scope>
    <source>
        <strain evidence="4">IMCC1753</strain>
    </source>
</reference>
<dbReference type="Proteomes" id="UP000428803">
    <property type="component" value="Chromosome"/>
</dbReference>
<evidence type="ECO:0000259" key="2">
    <source>
        <dbReference type="Pfam" id="PF13372"/>
    </source>
</evidence>
<proteinExistence type="predicted"/>
<evidence type="ECO:0000313" key="4">
    <source>
        <dbReference type="Proteomes" id="UP000428803"/>
    </source>
</evidence>
<dbReference type="KEGG" id="slaa:EUU25_09150"/>
<dbReference type="SUPFAM" id="SSF56935">
    <property type="entry name" value="Porins"/>
    <property type="match status" value="1"/>
</dbReference>
<feature type="domain" description="Alginate export" evidence="2">
    <location>
        <begin position="60"/>
        <end position="256"/>
    </location>
</feature>
<gene>
    <name evidence="3" type="ORF">EUU25_09150</name>
</gene>
<accession>A0A6I6L4X0</accession>
<dbReference type="RefSeq" id="WP_158900311.1">
    <property type="nucleotide sequence ID" value="NZ_CP035733.1"/>
</dbReference>
<feature type="signal peptide" evidence="1">
    <location>
        <begin position="1"/>
        <end position="24"/>
    </location>
</feature>
<keyword evidence="1" id="KW-0732">Signal</keyword>
<protein>
    <recommendedName>
        <fullName evidence="2">Alginate export domain-containing protein</fullName>
    </recommendedName>
</protein>
<dbReference type="OrthoDB" id="9767539at2"/>
<dbReference type="Gene3D" id="2.40.160.10">
    <property type="entry name" value="Porin"/>
    <property type="match status" value="1"/>
</dbReference>
<dbReference type="AlphaFoldDB" id="A0A6I6L4X0"/>
<dbReference type="Pfam" id="PF13372">
    <property type="entry name" value="Alginate_exp"/>
    <property type="match status" value="1"/>
</dbReference>
<dbReference type="EMBL" id="CP035733">
    <property type="protein sequence ID" value="QGY80769.1"/>
    <property type="molecule type" value="Genomic_DNA"/>
</dbReference>
<organism evidence="3 4">
    <name type="scientific">Sphingorhabdus lacus</name>
    <dbReference type="NCBI Taxonomy" id="392610"/>
    <lineage>
        <taxon>Bacteria</taxon>
        <taxon>Pseudomonadati</taxon>
        <taxon>Pseudomonadota</taxon>
        <taxon>Alphaproteobacteria</taxon>
        <taxon>Sphingomonadales</taxon>
        <taxon>Sphingomonadaceae</taxon>
        <taxon>Sphingorhabdus</taxon>
    </lineage>
</organism>
<evidence type="ECO:0000256" key="1">
    <source>
        <dbReference type="SAM" id="SignalP"/>
    </source>
</evidence>
<name>A0A6I6L4X0_9SPHN</name>
<feature type="chain" id="PRO_5026304004" description="Alginate export domain-containing protein" evidence="1">
    <location>
        <begin position="25"/>
        <end position="406"/>
    </location>
</feature>
<keyword evidence="4" id="KW-1185">Reference proteome</keyword>
<dbReference type="InterPro" id="IPR023614">
    <property type="entry name" value="Porin_dom_sf"/>
</dbReference>